<dbReference type="PANTHER" id="PTHR43037:SF1">
    <property type="entry name" value="BLL1128 PROTEIN"/>
    <property type="match status" value="1"/>
</dbReference>
<gene>
    <name evidence="4" type="ORF">EC9_09250</name>
</gene>
<protein>
    <submittedName>
        <fullName evidence="4">Phospholipase/Carboxylesterase</fullName>
    </submittedName>
</protein>
<dbReference type="AlphaFoldDB" id="A0A517LVU8"/>
<evidence type="ECO:0000256" key="1">
    <source>
        <dbReference type="ARBA" id="ARBA00022729"/>
    </source>
</evidence>
<dbReference type="Proteomes" id="UP000319557">
    <property type="component" value="Chromosome"/>
</dbReference>
<name>A0A517LVU8_9BACT</name>
<dbReference type="InterPro" id="IPR003140">
    <property type="entry name" value="PLipase/COase/thioEstase"/>
</dbReference>
<dbReference type="GO" id="GO:0016787">
    <property type="term" value="F:hydrolase activity"/>
    <property type="evidence" value="ECO:0007669"/>
    <property type="project" value="InterPro"/>
</dbReference>
<dbReference type="KEGG" id="ruv:EC9_09250"/>
<sequence length="259" mass="28324">MNRLWSENASASGNFSGAKNLQSHPSATLETCGRSSFFLPVQYESNYEYPLVIWLHNEGSDQSQMPTVLPSISMQNYIGVGVRAPRATDSMGHGFSWLQSEAGIAITEQTLFDAIDLASTRYSINRNRVCVVGYREGGTMALRTALRHPTAFAGAVSLGGRFPTGARPLANLAAARNLPMMIALGADESVYPTNDLCRDLRNLHAARIGLDLRQYDVLNELHPQILSDVNEWIMGQVTGIDTLRTATICDTEPVEFSAN</sequence>
<dbReference type="InterPro" id="IPR029058">
    <property type="entry name" value="AB_hydrolase_fold"/>
</dbReference>
<evidence type="ECO:0000313" key="5">
    <source>
        <dbReference type="Proteomes" id="UP000319557"/>
    </source>
</evidence>
<evidence type="ECO:0000259" key="3">
    <source>
        <dbReference type="Pfam" id="PF02230"/>
    </source>
</evidence>
<dbReference type="RefSeq" id="WP_145342679.1">
    <property type="nucleotide sequence ID" value="NZ_CP036261.1"/>
</dbReference>
<organism evidence="4 5">
    <name type="scientific">Rosistilla ulvae</name>
    <dbReference type="NCBI Taxonomy" id="1930277"/>
    <lineage>
        <taxon>Bacteria</taxon>
        <taxon>Pseudomonadati</taxon>
        <taxon>Planctomycetota</taxon>
        <taxon>Planctomycetia</taxon>
        <taxon>Pirellulales</taxon>
        <taxon>Pirellulaceae</taxon>
        <taxon>Rosistilla</taxon>
    </lineage>
</organism>
<dbReference type="Gene3D" id="3.40.50.1820">
    <property type="entry name" value="alpha/beta hydrolase"/>
    <property type="match status" value="1"/>
</dbReference>
<keyword evidence="1" id="KW-0732">Signal</keyword>
<dbReference type="OrthoDB" id="270827at2"/>
<evidence type="ECO:0000256" key="2">
    <source>
        <dbReference type="SAM" id="MobiDB-lite"/>
    </source>
</evidence>
<keyword evidence="5" id="KW-1185">Reference proteome</keyword>
<evidence type="ECO:0000313" key="4">
    <source>
        <dbReference type="EMBL" id="QDS86751.1"/>
    </source>
</evidence>
<proteinExistence type="predicted"/>
<dbReference type="Pfam" id="PF02230">
    <property type="entry name" value="Abhydrolase_2"/>
    <property type="match status" value="1"/>
</dbReference>
<dbReference type="EMBL" id="CP036261">
    <property type="protein sequence ID" value="QDS86751.1"/>
    <property type="molecule type" value="Genomic_DNA"/>
</dbReference>
<accession>A0A517LVU8</accession>
<reference evidence="4 5" key="1">
    <citation type="submission" date="2019-02" db="EMBL/GenBank/DDBJ databases">
        <title>Deep-cultivation of Planctomycetes and their phenomic and genomic characterization uncovers novel biology.</title>
        <authorList>
            <person name="Wiegand S."/>
            <person name="Jogler M."/>
            <person name="Boedeker C."/>
            <person name="Pinto D."/>
            <person name="Vollmers J."/>
            <person name="Rivas-Marin E."/>
            <person name="Kohn T."/>
            <person name="Peeters S.H."/>
            <person name="Heuer A."/>
            <person name="Rast P."/>
            <person name="Oberbeckmann S."/>
            <person name="Bunk B."/>
            <person name="Jeske O."/>
            <person name="Meyerdierks A."/>
            <person name="Storesund J.E."/>
            <person name="Kallscheuer N."/>
            <person name="Luecker S."/>
            <person name="Lage O.M."/>
            <person name="Pohl T."/>
            <person name="Merkel B.J."/>
            <person name="Hornburger P."/>
            <person name="Mueller R.-W."/>
            <person name="Bruemmer F."/>
            <person name="Labrenz M."/>
            <person name="Spormann A.M."/>
            <person name="Op den Camp H."/>
            <person name="Overmann J."/>
            <person name="Amann R."/>
            <person name="Jetten M.S.M."/>
            <person name="Mascher T."/>
            <person name="Medema M.H."/>
            <person name="Devos D.P."/>
            <person name="Kaster A.-K."/>
            <person name="Ovreas L."/>
            <person name="Rohde M."/>
            <person name="Galperin M.Y."/>
            <person name="Jogler C."/>
        </authorList>
    </citation>
    <scope>NUCLEOTIDE SEQUENCE [LARGE SCALE GENOMIC DNA]</scope>
    <source>
        <strain evidence="4 5">EC9</strain>
    </source>
</reference>
<dbReference type="PANTHER" id="PTHR43037">
    <property type="entry name" value="UNNAMED PRODUCT-RELATED"/>
    <property type="match status" value="1"/>
</dbReference>
<feature type="domain" description="Phospholipase/carboxylesterase/thioesterase" evidence="3">
    <location>
        <begin position="89"/>
        <end position="193"/>
    </location>
</feature>
<feature type="region of interest" description="Disordered" evidence="2">
    <location>
        <begin position="1"/>
        <end position="23"/>
    </location>
</feature>
<dbReference type="InterPro" id="IPR050955">
    <property type="entry name" value="Plant_Biomass_Hydrol_Est"/>
</dbReference>
<dbReference type="SUPFAM" id="SSF53474">
    <property type="entry name" value="alpha/beta-Hydrolases"/>
    <property type="match status" value="1"/>
</dbReference>